<dbReference type="RefSeq" id="WP_123861239.1">
    <property type="nucleotide sequence ID" value="NZ_CP033930.1"/>
</dbReference>
<dbReference type="PANTHER" id="PTHR32305">
    <property type="match status" value="1"/>
</dbReference>
<reference evidence="2 3" key="1">
    <citation type="submission" date="2018-11" db="EMBL/GenBank/DDBJ databases">
        <title>Proposal to divide the Flavobacteriaceae and reorganize its genera based on Amino Acid Identity values calculated from whole genome sequences.</title>
        <authorList>
            <person name="Nicholson A.C."/>
            <person name="Gulvik C.A."/>
            <person name="Whitney A.M."/>
            <person name="Humrighouse B.W."/>
            <person name="Bell M."/>
            <person name="Holmes B."/>
            <person name="Steigerwalt A.G."/>
            <person name="Villarma A."/>
            <person name="Sheth M."/>
            <person name="Batra D."/>
            <person name="Pryor J."/>
            <person name="Bernardet J.-F."/>
            <person name="Hugo C."/>
            <person name="Kampfer P."/>
            <person name="Newman J."/>
            <person name="McQuiston J.R."/>
        </authorList>
    </citation>
    <scope>NUCLEOTIDE SEQUENCE [LARGE SCALE GENOMIC DNA]</scope>
    <source>
        <strain evidence="2 3">H5559</strain>
    </source>
</reference>
<dbReference type="Pfam" id="PF20041">
    <property type="entry name" value="DUF6443"/>
    <property type="match status" value="1"/>
</dbReference>
<dbReference type="Proteomes" id="UP000269015">
    <property type="component" value="Chromosome"/>
</dbReference>
<evidence type="ECO:0000313" key="3">
    <source>
        <dbReference type="Proteomes" id="UP000269015"/>
    </source>
</evidence>
<organism evidence="2 3">
    <name type="scientific">Chryseobacterium indologenes</name>
    <name type="common">Flavobacterium indologenes</name>
    <dbReference type="NCBI Taxonomy" id="253"/>
    <lineage>
        <taxon>Bacteria</taxon>
        <taxon>Pseudomonadati</taxon>
        <taxon>Bacteroidota</taxon>
        <taxon>Flavobacteriia</taxon>
        <taxon>Flavobacteriales</taxon>
        <taxon>Weeksellaceae</taxon>
        <taxon>Chryseobacterium group</taxon>
        <taxon>Chryseobacterium</taxon>
    </lineage>
</organism>
<dbReference type="InterPro" id="IPR045619">
    <property type="entry name" value="DUF6443"/>
</dbReference>
<protein>
    <submittedName>
        <fullName evidence="2">RHS repeat-associated core domain-containing protein</fullName>
    </submittedName>
</protein>
<sequence length="1204" mass="135686">MNKKIGIILLLAGTVMHYGQIVLNAPPAPNTEVSNPQSIRLLPGFTFSSSSGTFRGYLGAPDNSGNNPYVPVVVDPSTNIVNTENYIYTREYLAATMTSNPSLPQIQGIQFFDGLGRPKQTVSIKSTPAGKDLVTTIPYDSFGRQVDSWLPVPMASQNGNIQTGVEGSATAYYQANGINDAFPFTHKNLENSPLDRVLNVKNPGSDWQNKPVNFGYDANTVADGVRKFITTTIWVEGATKSDLGENWLYTDGQLYKNTVTDEDGNKTTEFKNGQGQTIMVKKEDGSSTYYVYNEYDQLAFVLPPLAGIRGDIVTNTTKHDELCYQYRYDGRGRLVEKKLPGKGWEYMVYDKQDRLVGTQDANLKAKGQWLYTKYDQFGRVAYTGINTGGTRAQEQTQANTFGSNSVDRGNVVFFNRQGMDVYYGSSDLTYPKSPTWVTLLSLNYYDSYPGYSFNPPFPSTIQGVPTLTATPSSDGRSTNGLPLVSLVKNIEDDNWTKNFTYYDQKGRAIGGYSINHLGGYTKTESLLKFSGKPEYTLTSHKRTQNDAEINIKESFEYDHQERVVRHWHQVNGANKELLAENVYNELGQLQTKNVGNTTGSPLQSVNYQYNIRGWMTKINEPGNLLNKLFAYELRYNNPNSQYSGTARYNGNISQTAWITQSDAVLRNYSYQYDGLNRLTEGRLWDAMNLDRGEYTENLTYDLNGNIGTLKRKGRQFPGYTAPENMDDLAYVYSGNRLTKVDDLSLNPSGYPIGGKAFGYDNNGNMTVQEDKGLTIAYNYLNLPQSILSPQGNTSYLYSADGTKVKKTSGSKVIDYLNGFQYENATLQFFPTSEGYFDVVKNKYIYNYTDHLGNVRLSYMKSGSGVEIIEESNYYPFGLKHEGYNILTGNVAYQYKYNGKELQETGMYDYGARMYMADIGRWGVTDAMAEQFSSLSPYNYALNRPSMVVDPDGNYAVTYTGAAAQEAFKAYRESMSINETSNYFSGFNFNYPFNEYEIDLKKGTRKKVSNLGGDEIDFYHYINGGPQFNGRTRIVDRETGYDQWMNSSKNIRGYNHRGSNVDWELMFDEFKQGSGPEKSLLIGKNSKAVQKLIKTQIYLDAATDFAETTMNEKTRYEASFGPWGLVRENFNMQGQFMGKTNFSFYPLGNKVVIMAFDSKSVSSYSLNPFNKGEKRNIPRSKGIAIPESTTHQTYIWWTKKNNLFK</sequence>
<dbReference type="InterPro" id="IPR022385">
    <property type="entry name" value="Rhs_assc_core"/>
</dbReference>
<dbReference type="PANTHER" id="PTHR32305:SF15">
    <property type="entry name" value="PROTEIN RHSA-RELATED"/>
    <property type="match status" value="1"/>
</dbReference>
<proteinExistence type="predicted"/>
<gene>
    <name evidence="2" type="ORF">EG352_01040</name>
</gene>
<evidence type="ECO:0000259" key="1">
    <source>
        <dbReference type="Pfam" id="PF20041"/>
    </source>
</evidence>
<dbReference type="Gene3D" id="2.180.10.10">
    <property type="entry name" value="RHS repeat-associated core"/>
    <property type="match status" value="1"/>
</dbReference>
<evidence type="ECO:0000313" key="2">
    <source>
        <dbReference type="EMBL" id="AZB16461.1"/>
    </source>
</evidence>
<name>A0AAD0YT60_CHRID</name>
<dbReference type="InterPro" id="IPR050708">
    <property type="entry name" value="T6SS_VgrG/RHS"/>
</dbReference>
<dbReference type="AlphaFoldDB" id="A0AAD0YT60"/>
<accession>A0AAD0YT60</accession>
<dbReference type="NCBIfam" id="TIGR03696">
    <property type="entry name" value="Rhs_assc_core"/>
    <property type="match status" value="1"/>
</dbReference>
<feature type="domain" description="DUF6443" evidence="1">
    <location>
        <begin position="93"/>
        <end position="211"/>
    </location>
</feature>
<dbReference type="EMBL" id="CP033930">
    <property type="protein sequence ID" value="AZB16461.1"/>
    <property type="molecule type" value="Genomic_DNA"/>
</dbReference>